<evidence type="ECO:0000256" key="2">
    <source>
        <dbReference type="SAM" id="SignalP"/>
    </source>
</evidence>
<dbReference type="RefSeq" id="WP_115972068.1">
    <property type="nucleotide sequence ID" value="NZ_QNVT01000018.1"/>
</dbReference>
<feature type="binding site" evidence="1">
    <location>
        <position position="195"/>
    </location>
    <ligand>
        <name>Zn(2+)</name>
        <dbReference type="ChEBI" id="CHEBI:29105"/>
        <note>catalytic</note>
    </ligand>
</feature>
<dbReference type="Gene3D" id="2.80.10.50">
    <property type="match status" value="1"/>
</dbReference>
<dbReference type="InterPro" id="IPR024079">
    <property type="entry name" value="MetalloPept_cat_dom_sf"/>
</dbReference>
<keyword evidence="1" id="KW-0378">Hydrolase</keyword>
<keyword evidence="1" id="KW-0482">Metalloprotease</keyword>
<keyword evidence="2" id="KW-0732">Signal</keyword>
<dbReference type="CDD" id="cd00161">
    <property type="entry name" value="beta-trefoil_Ricin-like"/>
    <property type="match status" value="1"/>
</dbReference>
<feature type="chain" id="PRO_5017726425" evidence="2">
    <location>
        <begin position="23"/>
        <end position="445"/>
    </location>
</feature>
<evidence type="ECO:0000313" key="5">
    <source>
        <dbReference type="Proteomes" id="UP000256686"/>
    </source>
</evidence>
<comment type="caution">
    <text evidence="4">The sequence shown here is derived from an EMBL/GenBank/DDBJ whole genome shotgun (WGS) entry which is preliminary data.</text>
</comment>
<dbReference type="PANTHER" id="PTHR10127:SF850">
    <property type="entry name" value="METALLOENDOPEPTIDASE"/>
    <property type="match status" value="1"/>
</dbReference>
<dbReference type="GO" id="GO:0004222">
    <property type="term" value="F:metalloendopeptidase activity"/>
    <property type="evidence" value="ECO:0007669"/>
    <property type="project" value="UniProtKB-UniRule"/>
</dbReference>
<comment type="caution">
    <text evidence="1">Lacks conserved residue(s) required for the propagation of feature annotation.</text>
</comment>
<feature type="active site" evidence="1">
    <location>
        <position position="192"/>
    </location>
</feature>
<dbReference type="EMBL" id="QNVT01000018">
    <property type="protein sequence ID" value="REC61086.1"/>
    <property type="molecule type" value="Genomic_DNA"/>
</dbReference>
<evidence type="ECO:0000256" key="1">
    <source>
        <dbReference type="PROSITE-ProRule" id="PRU01211"/>
    </source>
</evidence>
<dbReference type="Proteomes" id="UP000256686">
    <property type="component" value="Unassembled WGS sequence"/>
</dbReference>
<dbReference type="SMART" id="SM00235">
    <property type="entry name" value="ZnMc"/>
    <property type="match status" value="1"/>
</dbReference>
<accession>A0A3D9C675</accession>
<protein>
    <submittedName>
        <fullName evidence="4">Flavastacin</fullName>
    </submittedName>
</protein>
<dbReference type="SUPFAM" id="SSF55486">
    <property type="entry name" value="Metalloproteases ('zincins'), catalytic domain"/>
    <property type="match status" value="1"/>
</dbReference>
<proteinExistence type="predicted"/>
<dbReference type="Pfam" id="PF01400">
    <property type="entry name" value="Astacin"/>
    <property type="match status" value="1"/>
</dbReference>
<dbReference type="InterPro" id="IPR001506">
    <property type="entry name" value="Peptidase_M12A"/>
</dbReference>
<sequence>MKKKVIILLGCLFLLHSCKSEIEDTSGNPNSTSVQESNVITHKLMINGNPTYVNEVDGKYYFADDVIISPDQFNYLKQLAAGSTNGRSTIAKSFARTWPNGIVYYRIPDQGTLSNANYGMFKKNLDSAFNIISSRTKIEFVEKTTQPEYLHFQYSSSANNSPLGWRGSEAYGQIFNTINIYNYNVPAIIAHETMHSMGIMHEQCRPDRGQYMIVNLNRADQRYLINFNIDPTMSGYGDFDFESVMMYGPTDFAINPALPVMTRLDGSLFTKQRVRLSDGDYNGINHLYAPVNDGIVGVYNFTSALGNGLNIASQRDAVDQNKINVVLSQAAVNNNQKFILRKSDHGYYTIRSVWDATKVLTISGTANGSAVEFRRNTNGNDQKWKLYNLGNDGYSFEPLNASGLRLEVRNGQAVNGTLLVVGTDQSNPTTGQVPDRQRFKLNNAN</sequence>
<feature type="binding site" evidence="1">
    <location>
        <position position="191"/>
    </location>
    <ligand>
        <name>Zn(2+)</name>
        <dbReference type="ChEBI" id="CHEBI:29105"/>
        <note>catalytic</note>
    </ligand>
</feature>
<dbReference type="InterPro" id="IPR000772">
    <property type="entry name" value="Ricin_B_lectin"/>
</dbReference>
<dbReference type="PROSITE" id="PS51864">
    <property type="entry name" value="ASTACIN"/>
    <property type="match status" value="1"/>
</dbReference>
<name>A0A3D9C675_9FLAO</name>
<dbReference type="AlphaFoldDB" id="A0A3D9C675"/>
<dbReference type="PROSITE" id="PS50231">
    <property type="entry name" value="RICIN_B_LECTIN"/>
    <property type="match status" value="1"/>
</dbReference>
<dbReference type="InterPro" id="IPR006026">
    <property type="entry name" value="Peptidase_Metallo"/>
</dbReference>
<dbReference type="Gene3D" id="3.40.390.10">
    <property type="entry name" value="Collagenase (Catalytic Domain)"/>
    <property type="match status" value="1"/>
</dbReference>
<gene>
    <name evidence="4" type="ORF">DRF65_17635</name>
</gene>
<feature type="signal peptide" evidence="2">
    <location>
        <begin position="1"/>
        <end position="22"/>
    </location>
</feature>
<evidence type="ECO:0000313" key="4">
    <source>
        <dbReference type="EMBL" id="REC61086.1"/>
    </source>
</evidence>
<dbReference type="SUPFAM" id="SSF50370">
    <property type="entry name" value="Ricin B-like lectins"/>
    <property type="match status" value="1"/>
</dbReference>
<keyword evidence="5" id="KW-1185">Reference proteome</keyword>
<dbReference type="InterPro" id="IPR035992">
    <property type="entry name" value="Ricin_B-like_lectins"/>
</dbReference>
<dbReference type="PRINTS" id="PR00480">
    <property type="entry name" value="ASTACIN"/>
</dbReference>
<keyword evidence="1" id="KW-0479">Metal-binding</keyword>
<dbReference type="Pfam" id="PF14200">
    <property type="entry name" value="RicinB_lectin_2"/>
    <property type="match status" value="1"/>
</dbReference>
<comment type="cofactor">
    <cofactor evidence="1">
        <name>Zn(2+)</name>
        <dbReference type="ChEBI" id="CHEBI:29105"/>
    </cofactor>
    <text evidence="1">Binds 1 zinc ion per subunit.</text>
</comment>
<keyword evidence="1" id="KW-0645">Protease</keyword>
<evidence type="ECO:0000259" key="3">
    <source>
        <dbReference type="PROSITE" id="PS51864"/>
    </source>
</evidence>
<keyword evidence="1" id="KW-0862">Zinc</keyword>
<feature type="binding site" evidence="1">
    <location>
        <position position="201"/>
    </location>
    <ligand>
        <name>Zn(2+)</name>
        <dbReference type="ChEBI" id="CHEBI:29105"/>
        <note>catalytic</note>
    </ligand>
</feature>
<dbReference type="GO" id="GO:0008270">
    <property type="term" value="F:zinc ion binding"/>
    <property type="evidence" value="ECO:0007669"/>
    <property type="project" value="UniProtKB-UniRule"/>
</dbReference>
<reference evidence="5" key="1">
    <citation type="submission" date="2018-06" db="EMBL/GenBank/DDBJ databases">
        <authorList>
            <person name="Lum Nde A."/>
            <person name="Hugo C."/>
        </authorList>
    </citation>
    <scope>NUCLEOTIDE SEQUENCE [LARGE SCALE GENOMIC DNA]</scope>
    <source>
        <strain evidence="5">1_F178</strain>
    </source>
</reference>
<dbReference type="GO" id="GO:0006508">
    <property type="term" value="P:proteolysis"/>
    <property type="evidence" value="ECO:0007669"/>
    <property type="project" value="UniProtKB-KW"/>
</dbReference>
<organism evidence="4 5">
    <name type="scientific">Chryseobacterium pennae</name>
    <dbReference type="NCBI Taxonomy" id="2258962"/>
    <lineage>
        <taxon>Bacteria</taxon>
        <taxon>Pseudomonadati</taxon>
        <taxon>Bacteroidota</taxon>
        <taxon>Flavobacteriia</taxon>
        <taxon>Flavobacteriales</taxon>
        <taxon>Weeksellaceae</taxon>
        <taxon>Chryseobacterium group</taxon>
        <taxon>Chryseobacterium</taxon>
    </lineage>
</organism>
<feature type="domain" description="Peptidase M12A" evidence="3">
    <location>
        <begin position="88"/>
        <end position="291"/>
    </location>
</feature>
<dbReference type="PANTHER" id="PTHR10127">
    <property type="entry name" value="DISCOIDIN, CUB, EGF, LAMININ , AND ZINC METALLOPROTEASE DOMAIN CONTAINING"/>
    <property type="match status" value="1"/>
</dbReference>